<evidence type="ECO:0000313" key="1">
    <source>
        <dbReference type="EMBL" id="SMP70891.1"/>
    </source>
</evidence>
<keyword evidence="2" id="KW-1185">Reference proteome</keyword>
<dbReference type="Proteomes" id="UP001158066">
    <property type="component" value="Unassembled WGS sequence"/>
</dbReference>
<dbReference type="RefSeq" id="WP_283410784.1">
    <property type="nucleotide sequence ID" value="NZ_FXUF01000021.1"/>
</dbReference>
<dbReference type="AlphaFoldDB" id="A0AA46AKI1"/>
<gene>
    <name evidence="1" type="ORF">SAMN06296020_12134</name>
</gene>
<organism evidence="1 2">
    <name type="scientific">Anoxynatronum buryatiense</name>
    <dbReference type="NCBI Taxonomy" id="489973"/>
    <lineage>
        <taxon>Bacteria</taxon>
        <taxon>Bacillati</taxon>
        <taxon>Bacillota</taxon>
        <taxon>Clostridia</taxon>
        <taxon>Eubacteriales</taxon>
        <taxon>Clostridiaceae</taxon>
        <taxon>Anoxynatronum</taxon>
    </lineage>
</organism>
<accession>A0AA46AKI1</accession>
<evidence type="ECO:0000313" key="2">
    <source>
        <dbReference type="Proteomes" id="UP001158066"/>
    </source>
</evidence>
<comment type="caution">
    <text evidence="1">The sequence shown here is derived from an EMBL/GenBank/DDBJ whole genome shotgun (WGS) entry which is preliminary data.</text>
</comment>
<reference evidence="1" key="1">
    <citation type="submission" date="2017-05" db="EMBL/GenBank/DDBJ databases">
        <authorList>
            <person name="Varghese N."/>
            <person name="Submissions S."/>
        </authorList>
    </citation>
    <scope>NUCLEOTIDE SEQUENCE</scope>
    <source>
        <strain evidence="1">Su22</strain>
    </source>
</reference>
<name>A0AA46AKI1_9CLOT</name>
<sequence length="182" mass="21057">METAEMEKIRKAKAVMEKIANGINPVTGEEIVGDHFLHDPRMIRCFFFVSQVLDDVAKGNFGKSSKQQRFVMTDEEKARVVFRDELIGMSEFAKCVNQQVDVLKSRKASAVTINKALKEKEILGERVTEDKKRQTVTNEKSAEYGFEMTTRSYEGREYEQLVMNDTGKRYLMEHLEELMNEE</sequence>
<proteinExistence type="predicted"/>
<dbReference type="EMBL" id="FXUF01000021">
    <property type="protein sequence ID" value="SMP70891.1"/>
    <property type="molecule type" value="Genomic_DNA"/>
</dbReference>
<protein>
    <submittedName>
        <fullName evidence="1">Uncharacterized protein</fullName>
    </submittedName>
</protein>